<proteinExistence type="predicted"/>
<protein>
    <submittedName>
        <fullName evidence="1">Uncharacterized protein</fullName>
    </submittedName>
</protein>
<evidence type="ECO:0000313" key="1">
    <source>
        <dbReference type="EMBL" id="KAK7095781.1"/>
    </source>
</evidence>
<name>A0AAN9AZB4_9CAEN</name>
<evidence type="ECO:0000313" key="2">
    <source>
        <dbReference type="Proteomes" id="UP001374579"/>
    </source>
</evidence>
<dbReference type="Gene3D" id="3.40.50.11350">
    <property type="match status" value="1"/>
</dbReference>
<sequence length="355" mass="41164">MAGGESHTPSILQKTLKLVKYEWKVVDDEDGEQSGFSGGQGRKEMKQKYLIYLCDKVTACGGWGDRQRGFVNAYLIAYLTGRRFGINMTVPCDIRRFYVPNLVNWEVSEEEVRGRSTRYIHAVGKENQYSFHDNLTRIDFNEVYPEDVIYLRTNVEHYWALRQNPHYKKTFPPWLIHGRPRFFDDAWQWLMKPTPLLQDMAVSLLMDWGWFNRSKPLACAHIRIGVSKYNPEDSRKINDIKKLGALWEFLQPYAKNGSVIFMASDNLVVRETSREKFGSAHRDTGGIVVHVDKQRDEDNACEGFQFALLDQFILTLCDILITTNSNFSFRAVLIRANVKGLYFFGNGKIKRVYAI</sequence>
<accession>A0AAN9AZB4</accession>
<gene>
    <name evidence="1" type="ORF">V1264_005146</name>
</gene>
<dbReference type="AlphaFoldDB" id="A0AAN9AZB4"/>
<keyword evidence="2" id="KW-1185">Reference proteome</keyword>
<organism evidence="1 2">
    <name type="scientific">Littorina saxatilis</name>
    <dbReference type="NCBI Taxonomy" id="31220"/>
    <lineage>
        <taxon>Eukaryota</taxon>
        <taxon>Metazoa</taxon>
        <taxon>Spiralia</taxon>
        <taxon>Lophotrochozoa</taxon>
        <taxon>Mollusca</taxon>
        <taxon>Gastropoda</taxon>
        <taxon>Caenogastropoda</taxon>
        <taxon>Littorinimorpha</taxon>
        <taxon>Littorinoidea</taxon>
        <taxon>Littorinidae</taxon>
        <taxon>Littorina</taxon>
    </lineage>
</organism>
<reference evidence="1 2" key="1">
    <citation type="submission" date="2024-02" db="EMBL/GenBank/DDBJ databases">
        <title>Chromosome-scale genome assembly of the rough periwinkle Littorina saxatilis.</title>
        <authorList>
            <person name="De Jode A."/>
            <person name="Faria R."/>
            <person name="Formenti G."/>
            <person name="Sims Y."/>
            <person name="Smith T.P."/>
            <person name="Tracey A."/>
            <person name="Wood J.M.D."/>
            <person name="Zagrodzka Z.B."/>
            <person name="Johannesson K."/>
            <person name="Butlin R.K."/>
            <person name="Leder E.H."/>
        </authorList>
    </citation>
    <scope>NUCLEOTIDE SEQUENCE [LARGE SCALE GENOMIC DNA]</scope>
    <source>
        <strain evidence="1">Snail1</strain>
        <tissue evidence="1">Muscle</tissue>
    </source>
</reference>
<comment type="caution">
    <text evidence="1">The sequence shown here is derived from an EMBL/GenBank/DDBJ whole genome shotgun (WGS) entry which is preliminary data.</text>
</comment>
<dbReference type="Proteomes" id="UP001374579">
    <property type="component" value="Unassembled WGS sequence"/>
</dbReference>
<dbReference type="EMBL" id="JBAMIC010000014">
    <property type="protein sequence ID" value="KAK7095781.1"/>
    <property type="molecule type" value="Genomic_DNA"/>
</dbReference>